<evidence type="ECO:0000313" key="1">
    <source>
        <dbReference type="EMBL" id="MFC6274048.1"/>
    </source>
</evidence>
<keyword evidence="2" id="KW-1185">Reference proteome</keyword>
<dbReference type="EMBL" id="JBHSSJ010000001">
    <property type="protein sequence ID" value="MFC6274048.1"/>
    <property type="molecule type" value="Genomic_DNA"/>
</dbReference>
<accession>A0ABW1TJL7</accession>
<name>A0ABW1TJL7_9LACO</name>
<organism evidence="1 2">
    <name type="scientific">Levilactobacillus tangyuanensis</name>
    <dbReference type="NCBI Taxonomy" id="2486021"/>
    <lineage>
        <taxon>Bacteria</taxon>
        <taxon>Bacillati</taxon>
        <taxon>Bacillota</taxon>
        <taxon>Bacilli</taxon>
        <taxon>Lactobacillales</taxon>
        <taxon>Lactobacillaceae</taxon>
        <taxon>Levilactobacillus</taxon>
    </lineage>
</organism>
<sequence length="125" mass="13847">MAKWTATQLNEFTTADDMHVSPFYEDGKTPGTPTWIWSVVVDGNLYVRAWNGQNSRWYQSAKQQGAGRIHLAGRDYDVAYVPVTTDDPLTAAISQAYETKYAGSPYLAPMVESGPISATVRLDLK</sequence>
<dbReference type="RefSeq" id="WP_125638386.1">
    <property type="nucleotide sequence ID" value="NZ_JBHSSJ010000001.1"/>
</dbReference>
<dbReference type="PIRSF" id="PIRSF028498">
    <property type="entry name" value="UCP028498"/>
    <property type="match status" value="1"/>
</dbReference>
<reference evidence="2" key="1">
    <citation type="journal article" date="2019" name="Int. J. Syst. Evol. Microbiol.">
        <title>The Global Catalogue of Microorganisms (GCM) 10K type strain sequencing project: providing services to taxonomists for standard genome sequencing and annotation.</title>
        <authorList>
            <consortium name="The Broad Institute Genomics Platform"/>
            <consortium name="The Broad Institute Genome Sequencing Center for Infectious Disease"/>
            <person name="Wu L."/>
            <person name="Ma J."/>
        </authorList>
    </citation>
    <scope>NUCLEOTIDE SEQUENCE [LARGE SCALE GENOMIC DNA]</scope>
    <source>
        <strain evidence="2">CCM 8907</strain>
    </source>
</reference>
<comment type="caution">
    <text evidence="1">The sequence shown here is derived from an EMBL/GenBank/DDBJ whole genome shotgun (WGS) entry which is preliminary data.</text>
</comment>
<dbReference type="Pfam" id="PF10012">
    <property type="entry name" value="DUF2255"/>
    <property type="match status" value="1"/>
</dbReference>
<evidence type="ECO:0000313" key="2">
    <source>
        <dbReference type="Proteomes" id="UP001596191"/>
    </source>
</evidence>
<dbReference type="InterPro" id="IPR016888">
    <property type="entry name" value="UCP028498"/>
</dbReference>
<gene>
    <name evidence="1" type="ORF">ACFQET_00780</name>
</gene>
<protein>
    <submittedName>
        <fullName evidence="1">DUF2255 family protein</fullName>
    </submittedName>
</protein>
<dbReference type="Proteomes" id="UP001596191">
    <property type="component" value="Unassembled WGS sequence"/>
</dbReference>
<proteinExistence type="predicted"/>